<evidence type="ECO:0000313" key="1">
    <source>
        <dbReference type="EMBL" id="RXN10628.1"/>
    </source>
</evidence>
<evidence type="ECO:0000313" key="2">
    <source>
        <dbReference type="Proteomes" id="UP000290572"/>
    </source>
</evidence>
<name>A0A498LQC4_LABRO</name>
<keyword evidence="2" id="KW-1185">Reference proteome</keyword>
<reference evidence="1 2" key="1">
    <citation type="submission" date="2018-03" db="EMBL/GenBank/DDBJ databases">
        <title>Draft genome sequence of Rohu Carp (Labeo rohita).</title>
        <authorList>
            <person name="Das P."/>
            <person name="Kushwaha B."/>
            <person name="Joshi C.G."/>
            <person name="Kumar D."/>
            <person name="Nagpure N.S."/>
            <person name="Sahoo L."/>
            <person name="Das S.P."/>
            <person name="Bit A."/>
            <person name="Patnaik S."/>
            <person name="Meher P.K."/>
            <person name="Jayasankar P."/>
            <person name="Koringa P.G."/>
            <person name="Patel N.V."/>
            <person name="Hinsu A.T."/>
            <person name="Kumar R."/>
            <person name="Pandey M."/>
            <person name="Agarwal S."/>
            <person name="Srivastava S."/>
            <person name="Singh M."/>
            <person name="Iquebal M.A."/>
            <person name="Jaiswal S."/>
            <person name="Angadi U.B."/>
            <person name="Kumar N."/>
            <person name="Raza M."/>
            <person name="Shah T.M."/>
            <person name="Rai A."/>
            <person name="Jena J.K."/>
        </authorList>
    </citation>
    <scope>NUCLEOTIDE SEQUENCE [LARGE SCALE GENOMIC DNA]</scope>
    <source>
        <strain evidence="1">DASCIFA01</strain>
        <tissue evidence="1">Testis</tissue>
    </source>
</reference>
<proteinExistence type="predicted"/>
<dbReference type="AlphaFoldDB" id="A0A498LQC4"/>
<organism evidence="1 2">
    <name type="scientific">Labeo rohita</name>
    <name type="common">Indian major carp</name>
    <name type="synonym">Cyprinus rohita</name>
    <dbReference type="NCBI Taxonomy" id="84645"/>
    <lineage>
        <taxon>Eukaryota</taxon>
        <taxon>Metazoa</taxon>
        <taxon>Chordata</taxon>
        <taxon>Craniata</taxon>
        <taxon>Vertebrata</taxon>
        <taxon>Euteleostomi</taxon>
        <taxon>Actinopterygii</taxon>
        <taxon>Neopterygii</taxon>
        <taxon>Teleostei</taxon>
        <taxon>Ostariophysi</taxon>
        <taxon>Cypriniformes</taxon>
        <taxon>Cyprinidae</taxon>
        <taxon>Labeoninae</taxon>
        <taxon>Labeonini</taxon>
        <taxon>Labeo</taxon>
    </lineage>
</organism>
<protein>
    <submittedName>
        <fullName evidence="1">Uncharacterized protein</fullName>
    </submittedName>
</protein>
<accession>A0A498LQC4</accession>
<gene>
    <name evidence="1" type="ORF">ROHU_010868</name>
</gene>
<comment type="caution">
    <text evidence="1">The sequence shown here is derived from an EMBL/GenBank/DDBJ whole genome shotgun (WGS) entry which is preliminary data.</text>
</comment>
<dbReference type="Proteomes" id="UP000290572">
    <property type="component" value="Unassembled WGS sequence"/>
</dbReference>
<sequence length="131" mass="13354">MGVGAAVASLRECGSCGSGHCCGSGRKIQKKGSCGSGHCLWRLERGRGFVEVGTAVAVESRDEWEVEIQAPVGAGTAAASEKRMWLQRKRAAAAVGKAEKSPAGADSVAAVGECGGGFCGSGVLSGWLKWR</sequence>
<dbReference type="EMBL" id="QBIY01013193">
    <property type="protein sequence ID" value="RXN10628.1"/>
    <property type="molecule type" value="Genomic_DNA"/>
</dbReference>